<reference evidence="2" key="1">
    <citation type="submission" date="2017-09" db="EMBL/GenBank/DDBJ databases">
        <title>Depth-based differentiation of microbial function through sediment-hosted aquifers and enrichment of novel symbionts in the deep terrestrial subsurface.</title>
        <authorList>
            <person name="Probst A.J."/>
            <person name="Ladd B."/>
            <person name="Jarett J.K."/>
            <person name="Geller-Mcgrath D.E."/>
            <person name="Sieber C.M.K."/>
            <person name="Emerson J.B."/>
            <person name="Anantharaman K."/>
            <person name="Thomas B.C."/>
            <person name="Malmstrom R."/>
            <person name="Stieglmeier M."/>
            <person name="Klingl A."/>
            <person name="Woyke T."/>
            <person name="Ryan C.M."/>
            <person name="Banfield J.F."/>
        </authorList>
    </citation>
    <scope>NUCLEOTIDE SEQUENCE [LARGE SCALE GENOMIC DNA]</scope>
</reference>
<sequence>MSKIHLEILDNPRLEVFRNLSPFRKYGYLAGGTALSLQITHRKSFDFDVFVGKEIDNKLRLEVKKVFGNVDFYVNSSDQISFATKRGINITFNKN</sequence>
<evidence type="ECO:0000313" key="1">
    <source>
        <dbReference type="EMBL" id="PIU03642.1"/>
    </source>
</evidence>
<dbReference type="Proteomes" id="UP000228996">
    <property type="component" value="Unassembled WGS sequence"/>
</dbReference>
<proteinExistence type="predicted"/>
<comment type="caution">
    <text evidence="1">The sequence shown here is derived from an EMBL/GenBank/DDBJ whole genome shotgun (WGS) entry which is preliminary data.</text>
</comment>
<dbReference type="EMBL" id="PEYO01000012">
    <property type="protein sequence ID" value="PIU03642.1"/>
    <property type="molecule type" value="Genomic_DNA"/>
</dbReference>
<evidence type="ECO:0008006" key="3">
    <source>
        <dbReference type="Google" id="ProtNLM"/>
    </source>
</evidence>
<evidence type="ECO:0000313" key="2">
    <source>
        <dbReference type="Proteomes" id="UP000228996"/>
    </source>
</evidence>
<accession>A0A2M6XDA4</accession>
<dbReference type="AlphaFoldDB" id="A0A2M6XDA4"/>
<gene>
    <name evidence="1" type="ORF">COT44_02010</name>
</gene>
<name>A0A2M6XDA4_9BACT</name>
<protein>
    <recommendedName>
        <fullName evidence="3">Nucleotidyl transferase AbiEii/AbiGii toxin family protein</fullName>
    </recommendedName>
</protein>
<organism evidence="1 2">
    <name type="scientific">Candidatus Shapirobacteria bacterium CG08_land_8_20_14_0_20_39_18</name>
    <dbReference type="NCBI Taxonomy" id="1974883"/>
    <lineage>
        <taxon>Bacteria</taxon>
        <taxon>Candidatus Shapironibacteriota</taxon>
    </lineage>
</organism>